<gene>
    <name evidence="2" type="ORF">FHX81_6920</name>
</gene>
<dbReference type="Proteomes" id="UP000316628">
    <property type="component" value="Unassembled WGS sequence"/>
</dbReference>
<protein>
    <submittedName>
        <fullName evidence="2">Uncharacterized protein</fullName>
    </submittedName>
</protein>
<accession>A0A543JNY4</accession>
<evidence type="ECO:0000313" key="3">
    <source>
        <dbReference type="Proteomes" id="UP000316628"/>
    </source>
</evidence>
<feature type="compositionally biased region" description="Polar residues" evidence="1">
    <location>
        <begin position="18"/>
        <end position="29"/>
    </location>
</feature>
<evidence type="ECO:0000313" key="2">
    <source>
        <dbReference type="EMBL" id="TQM84474.1"/>
    </source>
</evidence>
<sequence>MILDGPVSDSYNPKVARSTCTGEATSRSFPNPPPVTLTP</sequence>
<dbReference type="AlphaFoldDB" id="A0A543JNY4"/>
<feature type="compositionally biased region" description="Pro residues" evidence="1">
    <location>
        <begin position="30"/>
        <end position="39"/>
    </location>
</feature>
<organism evidence="2 3">
    <name type="scientific">Saccharothrix saharensis</name>
    <dbReference type="NCBI Taxonomy" id="571190"/>
    <lineage>
        <taxon>Bacteria</taxon>
        <taxon>Bacillati</taxon>
        <taxon>Actinomycetota</taxon>
        <taxon>Actinomycetes</taxon>
        <taxon>Pseudonocardiales</taxon>
        <taxon>Pseudonocardiaceae</taxon>
        <taxon>Saccharothrix</taxon>
    </lineage>
</organism>
<evidence type="ECO:0000256" key="1">
    <source>
        <dbReference type="SAM" id="MobiDB-lite"/>
    </source>
</evidence>
<name>A0A543JNY4_9PSEU</name>
<proteinExistence type="predicted"/>
<comment type="caution">
    <text evidence="2">The sequence shown here is derived from an EMBL/GenBank/DDBJ whole genome shotgun (WGS) entry which is preliminary data.</text>
</comment>
<reference evidence="2 3" key="1">
    <citation type="submission" date="2019-06" db="EMBL/GenBank/DDBJ databases">
        <title>Sequencing the genomes of 1000 actinobacteria strains.</title>
        <authorList>
            <person name="Klenk H.-P."/>
        </authorList>
    </citation>
    <scope>NUCLEOTIDE SEQUENCE [LARGE SCALE GENOMIC DNA]</scope>
    <source>
        <strain evidence="2 3">DSM 45456</strain>
    </source>
</reference>
<keyword evidence="3" id="KW-1185">Reference proteome</keyword>
<dbReference type="EMBL" id="VFPP01000001">
    <property type="protein sequence ID" value="TQM84474.1"/>
    <property type="molecule type" value="Genomic_DNA"/>
</dbReference>
<feature type="region of interest" description="Disordered" evidence="1">
    <location>
        <begin position="1"/>
        <end position="39"/>
    </location>
</feature>